<dbReference type="RefSeq" id="WP_161968927.1">
    <property type="nucleotide sequence ID" value="NZ_LNQU01000039.1"/>
</dbReference>
<evidence type="ECO:0000313" key="3">
    <source>
        <dbReference type="Proteomes" id="UP000248395"/>
    </source>
</evidence>
<feature type="domain" description="N-acetyltransferase" evidence="1">
    <location>
        <begin position="2"/>
        <end position="144"/>
    </location>
</feature>
<reference evidence="2 3" key="1">
    <citation type="submission" date="2018-05" db="EMBL/GenBank/DDBJ databases">
        <title>Genomic Encyclopedia of Type Strains, Phase IV (KMG-IV): sequencing the most valuable type-strain genomes for metagenomic binning, comparative biology and taxonomic classification.</title>
        <authorList>
            <person name="Goeker M."/>
        </authorList>
    </citation>
    <scope>NUCLEOTIDE SEQUENCE [LARGE SCALE GENOMIC DNA]</scope>
    <source>
        <strain evidence="2 3">DSM 25134</strain>
    </source>
</reference>
<protein>
    <submittedName>
        <fullName evidence="2">Acetyltransferase (GNAT) family protein</fullName>
    </submittedName>
</protein>
<dbReference type="AlphaFoldDB" id="A0A318JJB3"/>
<evidence type="ECO:0000313" key="2">
    <source>
        <dbReference type="EMBL" id="PXX51132.1"/>
    </source>
</evidence>
<name>A0A318JJB3_9NEIS</name>
<gene>
    <name evidence="2" type="ORF">DFR38_101193</name>
</gene>
<comment type="caution">
    <text evidence="2">The sequence shown here is derived from an EMBL/GenBank/DDBJ whole genome shotgun (WGS) entry which is preliminary data.</text>
</comment>
<organism evidence="2 3">
    <name type="scientific">Aquitalea magnusonii</name>
    <dbReference type="NCBI Taxonomy" id="332411"/>
    <lineage>
        <taxon>Bacteria</taxon>
        <taxon>Pseudomonadati</taxon>
        <taxon>Pseudomonadota</taxon>
        <taxon>Betaproteobacteria</taxon>
        <taxon>Neisseriales</taxon>
        <taxon>Chromobacteriaceae</taxon>
        <taxon>Aquitalea</taxon>
    </lineage>
</organism>
<dbReference type="SUPFAM" id="SSF55729">
    <property type="entry name" value="Acyl-CoA N-acyltransferases (Nat)"/>
    <property type="match status" value="1"/>
</dbReference>
<dbReference type="GO" id="GO:0016747">
    <property type="term" value="F:acyltransferase activity, transferring groups other than amino-acyl groups"/>
    <property type="evidence" value="ECO:0007669"/>
    <property type="project" value="InterPro"/>
</dbReference>
<dbReference type="EMBL" id="QJKC01000001">
    <property type="protein sequence ID" value="PXX51132.1"/>
    <property type="molecule type" value="Genomic_DNA"/>
</dbReference>
<accession>A0A318JJB3</accession>
<dbReference type="Pfam" id="PF00583">
    <property type="entry name" value="Acetyltransf_1"/>
    <property type="match status" value="1"/>
</dbReference>
<proteinExistence type="predicted"/>
<keyword evidence="2" id="KW-0808">Transferase</keyword>
<dbReference type="Gene3D" id="3.40.630.30">
    <property type="match status" value="1"/>
</dbReference>
<dbReference type="CDD" id="cd04301">
    <property type="entry name" value="NAT_SF"/>
    <property type="match status" value="1"/>
</dbReference>
<dbReference type="InterPro" id="IPR000182">
    <property type="entry name" value="GNAT_dom"/>
</dbReference>
<dbReference type="Proteomes" id="UP000248395">
    <property type="component" value="Unassembled WGS sequence"/>
</dbReference>
<dbReference type="PROSITE" id="PS51186">
    <property type="entry name" value="GNAT"/>
    <property type="match status" value="1"/>
</dbReference>
<keyword evidence="3" id="KW-1185">Reference proteome</keyword>
<dbReference type="InterPro" id="IPR016181">
    <property type="entry name" value="Acyl_CoA_acyltransferase"/>
</dbReference>
<sequence length="152" mass="17604">MELVRCSASENLLEGARNYVELHISHLKDFYESRNTCDPFKHVVAYAVNEVGIIVGFRYFYHKPGSTLCHLFATFVDVDLRKNGIASSLIKKSFELAVADGCTEFEVRLTEPSVEKDALFYLYKEFAKSNSLKLKIYYWNRLVQFDYETCNT</sequence>
<evidence type="ECO:0000259" key="1">
    <source>
        <dbReference type="PROSITE" id="PS51186"/>
    </source>
</evidence>